<dbReference type="Proteomes" id="UP000225889">
    <property type="component" value="Unassembled WGS sequence"/>
</dbReference>
<dbReference type="EMBL" id="PDYF01000061">
    <property type="protein sequence ID" value="PHU33858.1"/>
    <property type="molecule type" value="Genomic_DNA"/>
</dbReference>
<accession>A0A2G3DS42</accession>
<evidence type="ECO:0000313" key="2">
    <source>
        <dbReference type="Proteomes" id="UP000225889"/>
    </source>
</evidence>
<gene>
    <name evidence="1" type="ORF">CSX01_13095</name>
</gene>
<reference evidence="1 2" key="1">
    <citation type="submission" date="2017-10" db="EMBL/GenBank/DDBJ databases">
        <title>Resolving the taxonomy of Roseburia spp., Eubacterium rectale and Agathobacter spp. through phylogenomic analysis.</title>
        <authorList>
            <person name="Sheridan P.O."/>
            <person name="Walker A.W."/>
            <person name="Duncan S.H."/>
            <person name="Scott K.P."/>
            <person name="Toole P.W.O."/>
            <person name="Luis P."/>
            <person name="Flint H.J."/>
        </authorList>
    </citation>
    <scope>NUCLEOTIDE SEQUENCE [LARGE SCALE GENOMIC DNA]</scope>
    <source>
        <strain evidence="1 2">JK626</strain>
    </source>
</reference>
<sequence length="110" mass="13300">MYIEYYTEGDGLIFYEYVDSDRVPENYTEIIVSDELKEKFQNIRRKKELAVKAFMLWILIREFNENSFEIECAEACEQMQENYEQQQQMFNLLDFFTYGMTPFEVPAPVL</sequence>
<reference evidence="1 2" key="2">
    <citation type="submission" date="2017-10" db="EMBL/GenBank/DDBJ databases">
        <authorList>
            <person name="Banno H."/>
            <person name="Chua N.-H."/>
        </authorList>
    </citation>
    <scope>NUCLEOTIDE SEQUENCE [LARGE SCALE GENOMIC DNA]</scope>
    <source>
        <strain evidence="1 2">JK626</strain>
    </source>
</reference>
<dbReference type="AlphaFoldDB" id="A0A2G3DS42"/>
<name>A0A2G3DS42_9FIRM</name>
<proteinExistence type="predicted"/>
<comment type="caution">
    <text evidence="1">The sequence shown here is derived from an EMBL/GenBank/DDBJ whole genome shotgun (WGS) entry which is preliminary data.</text>
</comment>
<evidence type="ECO:0000313" key="1">
    <source>
        <dbReference type="EMBL" id="PHU33858.1"/>
    </source>
</evidence>
<protein>
    <submittedName>
        <fullName evidence="1">Uncharacterized protein</fullName>
    </submittedName>
</protein>
<organism evidence="1 2">
    <name type="scientific">Pseudobutyrivibrio ruminis</name>
    <dbReference type="NCBI Taxonomy" id="46206"/>
    <lineage>
        <taxon>Bacteria</taxon>
        <taxon>Bacillati</taxon>
        <taxon>Bacillota</taxon>
        <taxon>Clostridia</taxon>
        <taxon>Lachnospirales</taxon>
        <taxon>Lachnospiraceae</taxon>
        <taxon>Pseudobutyrivibrio</taxon>
    </lineage>
</organism>